<accession>A0ABU0P8V3</accession>
<comment type="caution">
    <text evidence="1">The sequence shown here is derived from an EMBL/GenBank/DDBJ whole genome shotgun (WGS) entry which is preliminary data.</text>
</comment>
<gene>
    <name evidence="1" type="ORF">QFZ46_001934</name>
</gene>
<dbReference type="EMBL" id="JAUSXK010000001">
    <property type="protein sequence ID" value="MDQ0643774.1"/>
    <property type="molecule type" value="Genomic_DNA"/>
</dbReference>
<dbReference type="RefSeq" id="WP_307360842.1">
    <property type="nucleotide sequence ID" value="NZ_JAUSXK010000001.1"/>
</dbReference>
<sequence length="279" mass="31060">MPWRTIELHVDRDSVAMGDDAMSHAKRTTVRRGTLLSAAIEQCSPEIKAQGWSWVTVVDREVAAVWSIDHGAQLLVTDRKLTRGPVDIHFRYFVQIDPDWLFDRLAQGARADLRALEHEYAPIAREKYRAELLRREREIDARLLSSDCIETIRHYGADVTLHADIACDFTHRGETWAVRRADTMLQVFVGGGAPIASIRPHALGEAWVVGMLGASVRAASGLPDLPDVDPLPGLELTQTGGRWMSHGAPTVQVTTERAARVARFVFGRSVDEVRALLEV</sequence>
<name>A0ABU0P8V3_9MICO</name>
<dbReference type="Proteomes" id="UP001239085">
    <property type="component" value="Unassembled WGS sequence"/>
</dbReference>
<protein>
    <submittedName>
        <fullName evidence="1">Uncharacterized protein</fullName>
    </submittedName>
</protein>
<proteinExistence type="predicted"/>
<reference evidence="1 2" key="1">
    <citation type="submission" date="2023-07" db="EMBL/GenBank/DDBJ databases">
        <title>Comparative genomics of wheat-associated soil bacteria to identify genetic determinants of phenazine resistance.</title>
        <authorList>
            <person name="Mouncey N."/>
        </authorList>
    </citation>
    <scope>NUCLEOTIDE SEQUENCE [LARGE SCALE GENOMIC DNA]</scope>
    <source>
        <strain evidence="1 2">W2I7</strain>
    </source>
</reference>
<evidence type="ECO:0000313" key="2">
    <source>
        <dbReference type="Proteomes" id="UP001239085"/>
    </source>
</evidence>
<keyword evidence="2" id="KW-1185">Reference proteome</keyword>
<evidence type="ECO:0000313" key="1">
    <source>
        <dbReference type="EMBL" id="MDQ0643774.1"/>
    </source>
</evidence>
<organism evidence="1 2">
    <name type="scientific">Microbacterium murale</name>
    <dbReference type="NCBI Taxonomy" id="1081040"/>
    <lineage>
        <taxon>Bacteria</taxon>
        <taxon>Bacillati</taxon>
        <taxon>Actinomycetota</taxon>
        <taxon>Actinomycetes</taxon>
        <taxon>Micrococcales</taxon>
        <taxon>Microbacteriaceae</taxon>
        <taxon>Microbacterium</taxon>
    </lineage>
</organism>